<proteinExistence type="predicted"/>
<dbReference type="GO" id="GO:0004673">
    <property type="term" value="F:protein histidine kinase activity"/>
    <property type="evidence" value="ECO:0007669"/>
    <property type="project" value="UniProtKB-EC"/>
</dbReference>
<dbReference type="Proteomes" id="UP000642809">
    <property type="component" value="Unassembled WGS sequence"/>
</dbReference>
<dbReference type="GO" id="GO:0000160">
    <property type="term" value="P:phosphorelay signal transduction system"/>
    <property type="evidence" value="ECO:0007669"/>
    <property type="project" value="UniProtKB-KW"/>
</dbReference>
<dbReference type="Gene3D" id="3.30.565.10">
    <property type="entry name" value="Histidine kinase-like ATPase, C-terminal domain"/>
    <property type="match status" value="1"/>
</dbReference>
<evidence type="ECO:0000259" key="10">
    <source>
        <dbReference type="PROSITE" id="PS50109"/>
    </source>
</evidence>
<keyword evidence="9" id="KW-0472">Membrane</keyword>
<dbReference type="RefSeq" id="WP_189584764.1">
    <property type="nucleotide sequence ID" value="NZ_BMYF01000021.1"/>
</dbReference>
<keyword evidence="9" id="KW-0812">Transmembrane</keyword>
<evidence type="ECO:0000313" key="12">
    <source>
        <dbReference type="Proteomes" id="UP000642809"/>
    </source>
</evidence>
<gene>
    <name evidence="11" type="primary">porY</name>
    <name evidence="11" type="ORF">GCM10008106_31060</name>
</gene>
<evidence type="ECO:0000256" key="1">
    <source>
        <dbReference type="ARBA" id="ARBA00000085"/>
    </source>
</evidence>
<dbReference type="EC" id="2.7.13.3" evidence="2"/>
<dbReference type="PRINTS" id="PR00344">
    <property type="entry name" value="BCTRLSENSOR"/>
</dbReference>
<keyword evidence="12" id="KW-1185">Reference proteome</keyword>
<keyword evidence="5" id="KW-0547">Nucleotide-binding</keyword>
<sequence>MKQALQDIGILDFYRNKNTVKWLIFISSVIISFGSIYYTNLLVEELREREKRQIQLLAKALEYASMNTDNLTFINSEIIQQNYSIPVIIADASGNPLDMRNIKFRKNATDEEKAKLLKEEIVKMKTQFEPIEIMDSYVYYRNSELLTSLRFYPYIQLSVILVFGALAYAVFNQSKIAEQNRVWAGLTKETAHQLGTPIASLMAWLDYFKNSPFYEENKEVIQEMDKDVVKLRMVTERFSSIGSKPSIQPENVFMVIDEAINYLRPRISTKVSMTVNGYENGIEAMINKPLFEWVIENICKNAVDAMKGQGSITINIIKESEKYVFVDIIDDGKGMEKGMFKKIFTPGFTTRKRGWGLGLTLAKRIIEGYHKGKVFVKESEVGKGTTFRIILQGTKEGIAKFQREDFVAQGLSN</sequence>
<comment type="caution">
    <text evidence="11">The sequence shown here is derived from an EMBL/GenBank/DDBJ whole genome shotgun (WGS) entry which is preliminary data.</text>
</comment>
<keyword evidence="8" id="KW-0902">Two-component regulatory system</keyword>
<dbReference type="PANTHER" id="PTHR43065">
    <property type="entry name" value="SENSOR HISTIDINE KINASE"/>
    <property type="match status" value="1"/>
</dbReference>
<feature type="transmembrane region" description="Helical" evidence="9">
    <location>
        <begin position="22"/>
        <end position="43"/>
    </location>
</feature>
<dbReference type="InterPro" id="IPR005467">
    <property type="entry name" value="His_kinase_dom"/>
</dbReference>
<keyword evidence="6 11" id="KW-0418">Kinase</keyword>
<protein>
    <recommendedName>
        <fullName evidence="2">histidine kinase</fullName>
        <ecNumber evidence="2">2.7.13.3</ecNumber>
    </recommendedName>
</protein>
<feature type="domain" description="Histidine kinase" evidence="10">
    <location>
        <begin position="189"/>
        <end position="395"/>
    </location>
</feature>
<dbReference type="InterPro" id="IPR004358">
    <property type="entry name" value="Sig_transdc_His_kin-like_C"/>
</dbReference>
<reference evidence="11" key="1">
    <citation type="journal article" date="2014" name="Int. J. Syst. Evol. Microbiol.">
        <title>Complete genome sequence of Corynebacterium casei LMG S-19264T (=DSM 44701T), isolated from a smear-ripened cheese.</title>
        <authorList>
            <consortium name="US DOE Joint Genome Institute (JGI-PGF)"/>
            <person name="Walter F."/>
            <person name="Albersmeier A."/>
            <person name="Kalinowski J."/>
            <person name="Ruckert C."/>
        </authorList>
    </citation>
    <scope>NUCLEOTIDE SEQUENCE</scope>
    <source>
        <strain evidence="11">KCTC 23224</strain>
    </source>
</reference>
<dbReference type="InterPro" id="IPR003594">
    <property type="entry name" value="HATPase_dom"/>
</dbReference>
<evidence type="ECO:0000256" key="3">
    <source>
        <dbReference type="ARBA" id="ARBA00022553"/>
    </source>
</evidence>
<dbReference type="GO" id="GO:0005524">
    <property type="term" value="F:ATP binding"/>
    <property type="evidence" value="ECO:0007669"/>
    <property type="project" value="UniProtKB-KW"/>
</dbReference>
<dbReference type="SMART" id="SM00387">
    <property type="entry name" value="HATPase_c"/>
    <property type="match status" value="1"/>
</dbReference>
<dbReference type="PANTHER" id="PTHR43065:SF10">
    <property type="entry name" value="PEROXIDE STRESS-ACTIVATED HISTIDINE KINASE MAK3"/>
    <property type="match status" value="1"/>
</dbReference>
<evidence type="ECO:0000256" key="4">
    <source>
        <dbReference type="ARBA" id="ARBA00022679"/>
    </source>
</evidence>
<keyword evidence="3" id="KW-0597">Phosphoprotein</keyword>
<feature type="transmembrane region" description="Helical" evidence="9">
    <location>
        <begin position="151"/>
        <end position="171"/>
    </location>
</feature>
<dbReference type="EMBL" id="BMYF01000021">
    <property type="protein sequence ID" value="GHB47983.1"/>
    <property type="molecule type" value="Genomic_DNA"/>
</dbReference>
<dbReference type="SUPFAM" id="SSF55874">
    <property type="entry name" value="ATPase domain of HSP90 chaperone/DNA topoisomerase II/histidine kinase"/>
    <property type="match status" value="1"/>
</dbReference>
<keyword evidence="4" id="KW-0808">Transferase</keyword>
<dbReference type="InterPro" id="IPR036890">
    <property type="entry name" value="HATPase_C_sf"/>
</dbReference>
<accession>A0A8J3G6P6</accession>
<reference evidence="11" key="2">
    <citation type="submission" date="2020-09" db="EMBL/GenBank/DDBJ databases">
        <authorList>
            <person name="Sun Q."/>
            <person name="Kim S."/>
        </authorList>
    </citation>
    <scope>NUCLEOTIDE SEQUENCE</scope>
    <source>
        <strain evidence="11">KCTC 23224</strain>
    </source>
</reference>
<evidence type="ECO:0000313" key="11">
    <source>
        <dbReference type="EMBL" id="GHB47983.1"/>
    </source>
</evidence>
<evidence type="ECO:0000256" key="9">
    <source>
        <dbReference type="SAM" id="Phobius"/>
    </source>
</evidence>
<evidence type="ECO:0000256" key="6">
    <source>
        <dbReference type="ARBA" id="ARBA00022777"/>
    </source>
</evidence>
<evidence type="ECO:0000256" key="2">
    <source>
        <dbReference type="ARBA" id="ARBA00012438"/>
    </source>
</evidence>
<dbReference type="AlphaFoldDB" id="A0A8J3G6P6"/>
<evidence type="ECO:0000256" key="8">
    <source>
        <dbReference type="ARBA" id="ARBA00023012"/>
    </source>
</evidence>
<comment type="catalytic activity">
    <reaction evidence="1">
        <text>ATP + protein L-histidine = ADP + protein N-phospho-L-histidine.</text>
        <dbReference type="EC" id="2.7.13.3"/>
    </reaction>
</comment>
<dbReference type="PROSITE" id="PS50109">
    <property type="entry name" value="HIS_KIN"/>
    <property type="match status" value="1"/>
</dbReference>
<evidence type="ECO:0000256" key="5">
    <source>
        <dbReference type="ARBA" id="ARBA00022741"/>
    </source>
</evidence>
<keyword evidence="9" id="KW-1133">Transmembrane helix</keyword>
<name>A0A8J3G6P6_9BACT</name>
<evidence type="ECO:0000256" key="7">
    <source>
        <dbReference type="ARBA" id="ARBA00022840"/>
    </source>
</evidence>
<organism evidence="11 12">
    <name type="scientific">Mongoliitalea lutea</name>
    <dbReference type="NCBI Taxonomy" id="849756"/>
    <lineage>
        <taxon>Bacteria</taxon>
        <taxon>Pseudomonadati</taxon>
        <taxon>Bacteroidota</taxon>
        <taxon>Cytophagia</taxon>
        <taxon>Cytophagales</taxon>
        <taxon>Cyclobacteriaceae</taxon>
        <taxon>Mongoliitalea</taxon>
    </lineage>
</organism>
<keyword evidence="7" id="KW-0067">ATP-binding</keyword>
<dbReference type="Pfam" id="PF02518">
    <property type="entry name" value="HATPase_c"/>
    <property type="match status" value="1"/>
</dbReference>